<comment type="caution">
    <text evidence="2">The sequence shown here is derived from an EMBL/GenBank/DDBJ whole genome shotgun (WGS) entry which is preliminary data.</text>
</comment>
<dbReference type="Pfam" id="PF00027">
    <property type="entry name" value="cNMP_binding"/>
    <property type="match status" value="1"/>
</dbReference>
<dbReference type="InterPro" id="IPR014710">
    <property type="entry name" value="RmlC-like_jellyroll"/>
</dbReference>
<dbReference type="CDD" id="cd00038">
    <property type="entry name" value="CAP_ED"/>
    <property type="match status" value="1"/>
</dbReference>
<dbReference type="SMART" id="SM00100">
    <property type="entry name" value="cNMP"/>
    <property type="match status" value="1"/>
</dbReference>
<accession>A0A540X3C9</accession>
<dbReference type="EMBL" id="VIFM01000037">
    <property type="protein sequence ID" value="TQF15742.1"/>
    <property type="molecule type" value="Genomic_DNA"/>
</dbReference>
<dbReference type="Gene3D" id="2.60.120.10">
    <property type="entry name" value="Jelly Rolls"/>
    <property type="match status" value="1"/>
</dbReference>
<feature type="domain" description="Cyclic nucleotide-binding" evidence="1">
    <location>
        <begin position="24"/>
        <end position="133"/>
    </location>
</feature>
<dbReference type="OrthoDB" id="9798104at2"/>
<keyword evidence="3" id="KW-1185">Reference proteome</keyword>
<dbReference type="SUPFAM" id="SSF51206">
    <property type="entry name" value="cAMP-binding domain-like"/>
    <property type="match status" value="1"/>
</dbReference>
<dbReference type="Proteomes" id="UP000315369">
    <property type="component" value="Unassembled WGS sequence"/>
</dbReference>
<sequence>MSVTTAREVLRGLAGSALPGWDAVAPLLRAKTLRKGEYLFHVGEARPSIFIVTRGLVKMVYETSEGGAWVKAFAGEGTCFASLVALAPGGVTSFSTQAVVESRVEQLDYGEVRRLASRHLEWQRAVSRAFEVYGLRKEKREMELLTLSAEERYQRFLDEHPDLAPLLSQRDIASYIRVTPVALSRIRSRLRRRRAS</sequence>
<name>A0A540X3C9_9BACT</name>
<proteinExistence type="predicted"/>
<dbReference type="InterPro" id="IPR018490">
    <property type="entry name" value="cNMP-bd_dom_sf"/>
</dbReference>
<organism evidence="2 3">
    <name type="scientific">Myxococcus llanfairpwllgwyngyllgogerychwyrndrobwllllantysiliogogogochensis</name>
    <dbReference type="NCBI Taxonomy" id="2590453"/>
    <lineage>
        <taxon>Bacteria</taxon>
        <taxon>Pseudomonadati</taxon>
        <taxon>Myxococcota</taxon>
        <taxon>Myxococcia</taxon>
        <taxon>Myxococcales</taxon>
        <taxon>Cystobacterineae</taxon>
        <taxon>Myxococcaceae</taxon>
        <taxon>Myxococcus</taxon>
    </lineage>
</organism>
<dbReference type="AlphaFoldDB" id="A0A540X3C9"/>
<evidence type="ECO:0000313" key="3">
    <source>
        <dbReference type="Proteomes" id="UP000315369"/>
    </source>
</evidence>
<protein>
    <submittedName>
        <fullName evidence="2">Crp/Fnr family transcriptional regulator</fullName>
    </submittedName>
</protein>
<gene>
    <name evidence="2" type="ORF">FJV41_12180</name>
</gene>
<dbReference type="InterPro" id="IPR000595">
    <property type="entry name" value="cNMP-bd_dom"/>
</dbReference>
<evidence type="ECO:0000259" key="1">
    <source>
        <dbReference type="PROSITE" id="PS50042"/>
    </source>
</evidence>
<dbReference type="PROSITE" id="PS50042">
    <property type="entry name" value="CNMP_BINDING_3"/>
    <property type="match status" value="1"/>
</dbReference>
<reference evidence="2 3" key="1">
    <citation type="submission" date="2019-06" db="EMBL/GenBank/DDBJ databases">
        <authorList>
            <person name="Livingstone P."/>
            <person name="Whitworth D."/>
        </authorList>
    </citation>
    <scope>NUCLEOTIDE SEQUENCE [LARGE SCALE GENOMIC DNA]</scope>
    <source>
        <strain evidence="2 3">AM401</strain>
    </source>
</reference>
<evidence type="ECO:0000313" key="2">
    <source>
        <dbReference type="EMBL" id="TQF15742.1"/>
    </source>
</evidence>